<dbReference type="EMBL" id="HBEC01041572">
    <property type="protein sequence ID" value="CAD8307913.1"/>
    <property type="molecule type" value="Transcribed_RNA"/>
</dbReference>
<name>A0A7R9VYG7_9CHLO</name>
<feature type="region of interest" description="Disordered" evidence="1">
    <location>
        <begin position="110"/>
        <end position="131"/>
    </location>
</feature>
<reference evidence="2" key="1">
    <citation type="submission" date="2021-01" db="EMBL/GenBank/DDBJ databases">
        <authorList>
            <person name="Corre E."/>
            <person name="Pelletier E."/>
            <person name="Niang G."/>
            <person name="Scheremetjew M."/>
            <person name="Finn R."/>
            <person name="Kale V."/>
            <person name="Holt S."/>
            <person name="Cochrane G."/>
            <person name="Meng A."/>
            <person name="Brown T."/>
            <person name="Cohen L."/>
        </authorList>
    </citation>
    <scope>NUCLEOTIDE SEQUENCE</scope>
    <source>
        <strain evidence="2">CCMP219</strain>
    </source>
</reference>
<protein>
    <submittedName>
        <fullName evidence="2">Uncharacterized protein</fullName>
    </submittedName>
</protein>
<gene>
    <name evidence="2" type="ORF">CEUR00632_LOCUS19358</name>
</gene>
<feature type="compositionally biased region" description="Basic and acidic residues" evidence="1">
    <location>
        <begin position="122"/>
        <end position="131"/>
    </location>
</feature>
<organism evidence="2">
    <name type="scientific">Chlamydomonas euryale</name>
    <dbReference type="NCBI Taxonomy" id="1486919"/>
    <lineage>
        <taxon>Eukaryota</taxon>
        <taxon>Viridiplantae</taxon>
        <taxon>Chlorophyta</taxon>
        <taxon>core chlorophytes</taxon>
        <taxon>Chlorophyceae</taxon>
        <taxon>CS clade</taxon>
        <taxon>Chlamydomonadales</taxon>
        <taxon>Chlamydomonadaceae</taxon>
        <taxon>Chlamydomonas</taxon>
    </lineage>
</organism>
<accession>A0A7R9VYG7</accession>
<proteinExistence type="predicted"/>
<sequence>MKDFKGEDACLRRCGRAGGHVCACARGWMMYACMHMHVLRAYMHVYAGPGTCMQQPSMRMMYSHAGAHACMQATSQSYMRALTCRPPGACKRQTNMRMHARTCRRPAHACDSQKPRKAPGPCKREGMDDCE</sequence>
<dbReference type="AlphaFoldDB" id="A0A7R9VYG7"/>
<evidence type="ECO:0000313" key="2">
    <source>
        <dbReference type="EMBL" id="CAD8307913.1"/>
    </source>
</evidence>
<evidence type="ECO:0000256" key="1">
    <source>
        <dbReference type="SAM" id="MobiDB-lite"/>
    </source>
</evidence>